<dbReference type="GO" id="GO:0016094">
    <property type="term" value="P:polyprenol biosynthetic process"/>
    <property type="evidence" value="ECO:0007669"/>
    <property type="project" value="TreeGrafter"/>
</dbReference>
<dbReference type="CDD" id="cd00475">
    <property type="entry name" value="Cis_IPPS"/>
    <property type="match status" value="1"/>
</dbReference>
<dbReference type="GO" id="GO:0045547">
    <property type="term" value="F:ditrans,polycis-polyprenyl diphosphate synthase [(2E,6E)-farnesyl diphosphate specific] activity"/>
    <property type="evidence" value="ECO:0007669"/>
    <property type="project" value="TreeGrafter"/>
</dbReference>
<gene>
    <name evidence="3" type="primary">uppS</name>
    <name evidence="3" type="ORF">PBV87_00495</name>
</gene>
<keyword evidence="1 3" id="KW-0808">Transferase</keyword>
<dbReference type="EMBL" id="JAQIFT010000006">
    <property type="protein sequence ID" value="MDA3729992.1"/>
    <property type="molecule type" value="Genomic_DNA"/>
</dbReference>
<dbReference type="PANTHER" id="PTHR10291:SF43">
    <property type="entry name" value="DEHYDRODOLICHYL DIPHOSPHATE SYNTHASE COMPLEX SUBUNIT DHDDS"/>
    <property type="match status" value="1"/>
</dbReference>
<reference evidence="3" key="1">
    <citation type="journal article" date="2023" name="Int. J. Syst. Evol. Microbiol.">
        <title>&lt;i&gt;Holtiella tumoricola&lt;/i&gt; gen. nov. sp. nov., isolated from a human clinical sample.</title>
        <authorList>
            <person name="Allen-Vercoe E."/>
            <person name="Daigneault M.C."/>
            <person name="Vancuren S.J."/>
            <person name="Cochrane K."/>
            <person name="O'Neal L.L."/>
            <person name="Sankaranarayanan K."/>
            <person name="Lawson P.A."/>
        </authorList>
    </citation>
    <scope>NUCLEOTIDE SEQUENCE</scope>
    <source>
        <strain evidence="3">CC70A</strain>
    </source>
</reference>
<comment type="caution">
    <text evidence="3">The sequence shown here is derived from an EMBL/GenBank/DDBJ whole genome shotgun (WGS) entry which is preliminary data.</text>
</comment>
<accession>A0AA42IYF0</accession>
<dbReference type="Proteomes" id="UP001169242">
    <property type="component" value="Unassembled WGS sequence"/>
</dbReference>
<dbReference type="AlphaFoldDB" id="A0AA42IYF0"/>
<comment type="similarity">
    <text evidence="2">Belongs to the UPP synthase family. Z-FPP synthase subfamily.</text>
</comment>
<evidence type="ECO:0000256" key="1">
    <source>
        <dbReference type="ARBA" id="ARBA00022679"/>
    </source>
</evidence>
<proteinExistence type="inferred from homology"/>
<dbReference type="PANTHER" id="PTHR10291">
    <property type="entry name" value="DEHYDRODOLICHYL DIPHOSPHATE SYNTHASE FAMILY MEMBER"/>
    <property type="match status" value="1"/>
</dbReference>
<organism evidence="3 4">
    <name type="scientific">Holtiella tumoricola</name>
    <dbReference type="NCBI Taxonomy" id="3018743"/>
    <lineage>
        <taxon>Bacteria</taxon>
        <taxon>Bacillati</taxon>
        <taxon>Bacillota</taxon>
        <taxon>Clostridia</taxon>
        <taxon>Lachnospirales</taxon>
        <taxon>Cellulosilyticaceae</taxon>
        <taxon>Holtiella</taxon>
    </lineage>
</organism>
<dbReference type="InterPro" id="IPR036424">
    <property type="entry name" value="UPP_synth-like_sf"/>
</dbReference>
<evidence type="ECO:0000313" key="4">
    <source>
        <dbReference type="Proteomes" id="UP001169242"/>
    </source>
</evidence>
<dbReference type="Pfam" id="PF01255">
    <property type="entry name" value="Prenyltransf"/>
    <property type="match status" value="1"/>
</dbReference>
<dbReference type="NCBIfam" id="TIGR00055">
    <property type="entry name" value="uppS"/>
    <property type="match status" value="1"/>
</dbReference>
<dbReference type="InterPro" id="IPR001441">
    <property type="entry name" value="UPP_synth-like"/>
</dbReference>
<evidence type="ECO:0000256" key="2">
    <source>
        <dbReference type="ARBA" id="ARBA00038453"/>
    </source>
</evidence>
<dbReference type="EC" id="2.5.1.-" evidence="3"/>
<name>A0AA42IYF0_9FIRM</name>
<keyword evidence="4" id="KW-1185">Reference proteome</keyword>
<protein>
    <submittedName>
        <fullName evidence="3">Polyprenyl diphosphate synthase</fullName>
        <ecNumber evidence="3">2.5.1.-</ecNumber>
    </submittedName>
</protein>
<dbReference type="RefSeq" id="WP_271010749.1">
    <property type="nucleotide sequence ID" value="NZ_JAQIFT010000006.1"/>
</dbReference>
<evidence type="ECO:0000313" key="3">
    <source>
        <dbReference type="EMBL" id="MDA3729992.1"/>
    </source>
</evidence>
<dbReference type="SUPFAM" id="SSF64005">
    <property type="entry name" value="Undecaprenyl diphosphate synthase"/>
    <property type="match status" value="1"/>
</dbReference>
<dbReference type="Gene3D" id="3.40.1180.10">
    <property type="entry name" value="Decaprenyl diphosphate synthase-like"/>
    <property type="match status" value="1"/>
</dbReference>
<sequence>MRIPKHIAVIPDGNRRWAKSAGLEKHEGYNHGLDPGLLFLKLCRKYGVEEVTYYGFTTDNCKRPKAQVEAFSKACVEAVKLIEDDNVSLLVVGNTESDCFPPELLPYTTRTHSDSGDIKANFLVNYGWEWDLGAMHTDTKNRKSIYDSLRSKDISRIDLVIRLGGRSRLSGLLPVQSVYADIFCLDDMWPDFNEDHFLAALNWYNGQDITLGG</sequence>